<dbReference type="EMBL" id="FQVU01000005">
    <property type="protein sequence ID" value="SHH27403.1"/>
    <property type="molecule type" value="Genomic_DNA"/>
</dbReference>
<dbReference type="InterPro" id="IPR011606">
    <property type="entry name" value="Brnchd-chn_aa_trnsp_permease"/>
</dbReference>
<name>A0A1M5RNB6_9ACTN</name>
<evidence type="ECO:0000256" key="3">
    <source>
        <dbReference type="ARBA" id="ARBA00022448"/>
    </source>
</evidence>
<comment type="similarity">
    <text evidence="2">Belongs to the AzlC family.</text>
</comment>
<keyword evidence="10" id="KW-1185">Reference proteome</keyword>
<evidence type="ECO:0000256" key="2">
    <source>
        <dbReference type="ARBA" id="ARBA00010735"/>
    </source>
</evidence>
<sequence>MTRRRLDPVVRDSLGVGLAVGSYGFAFGAASVAAGLSVLQSCLLSLLAFTGGTQFAVVGVVAGGGSVLAALAGGLLLGSRNTLYAMRLAPLLGVRGPRRLLAAHGTIDESTAMAVGQARPRDARVAFWWTFGGVFACWNLTTLAGALVGSIVEPADFGLDAVVPAAFLALLAPRLRAGALEKRIAVAGALVAGVLVPFTPPGVPVLASCAALLLATEPRWRR</sequence>
<organism evidence="9 10">
    <name type="scientific">Jatrophihabitans endophyticus</name>
    <dbReference type="NCBI Taxonomy" id="1206085"/>
    <lineage>
        <taxon>Bacteria</taxon>
        <taxon>Bacillati</taxon>
        <taxon>Actinomycetota</taxon>
        <taxon>Actinomycetes</taxon>
        <taxon>Jatrophihabitantales</taxon>
        <taxon>Jatrophihabitantaceae</taxon>
        <taxon>Jatrophihabitans</taxon>
    </lineage>
</organism>
<evidence type="ECO:0000256" key="4">
    <source>
        <dbReference type="ARBA" id="ARBA00022475"/>
    </source>
</evidence>
<feature type="transmembrane region" description="Helical" evidence="8">
    <location>
        <begin position="184"/>
        <end position="215"/>
    </location>
</feature>
<keyword evidence="5 8" id="KW-0812">Transmembrane</keyword>
<keyword evidence="3" id="KW-0813">Transport</keyword>
<feature type="transmembrane region" description="Helical" evidence="8">
    <location>
        <begin position="55"/>
        <end position="77"/>
    </location>
</feature>
<keyword evidence="6 8" id="KW-1133">Transmembrane helix</keyword>
<evidence type="ECO:0000256" key="6">
    <source>
        <dbReference type="ARBA" id="ARBA00022989"/>
    </source>
</evidence>
<evidence type="ECO:0000256" key="7">
    <source>
        <dbReference type="ARBA" id="ARBA00023136"/>
    </source>
</evidence>
<feature type="transmembrane region" description="Helical" evidence="8">
    <location>
        <begin position="20"/>
        <end position="49"/>
    </location>
</feature>
<evidence type="ECO:0000313" key="9">
    <source>
        <dbReference type="EMBL" id="SHH27403.1"/>
    </source>
</evidence>
<evidence type="ECO:0000313" key="10">
    <source>
        <dbReference type="Proteomes" id="UP000186132"/>
    </source>
</evidence>
<dbReference type="Pfam" id="PF03591">
    <property type="entry name" value="AzlC"/>
    <property type="match status" value="1"/>
</dbReference>
<keyword evidence="7 8" id="KW-0472">Membrane</keyword>
<evidence type="ECO:0000256" key="1">
    <source>
        <dbReference type="ARBA" id="ARBA00004651"/>
    </source>
</evidence>
<dbReference type="GO" id="GO:0005886">
    <property type="term" value="C:plasma membrane"/>
    <property type="evidence" value="ECO:0007669"/>
    <property type="project" value="UniProtKB-SubCell"/>
</dbReference>
<evidence type="ECO:0000256" key="5">
    <source>
        <dbReference type="ARBA" id="ARBA00022692"/>
    </source>
</evidence>
<reference evidence="9 10" key="1">
    <citation type="submission" date="2016-11" db="EMBL/GenBank/DDBJ databases">
        <authorList>
            <person name="Jaros S."/>
            <person name="Januszkiewicz K."/>
            <person name="Wedrychowicz H."/>
        </authorList>
    </citation>
    <scope>NUCLEOTIDE SEQUENCE [LARGE SCALE GENOMIC DNA]</scope>
    <source>
        <strain evidence="9 10">DSM 45627</strain>
    </source>
</reference>
<dbReference type="Proteomes" id="UP000186132">
    <property type="component" value="Unassembled WGS sequence"/>
</dbReference>
<gene>
    <name evidence="9" type="ORF">SAMN05443575_3590</name>
</gene>
<proteinExistence type="inferred from homology"/>
<protein>
    <submittedName>
        <fullName evidence="9">Predicted branched-chain amino acid permease (Azaleucine resistance)</fullName>
    </submittedName>
</protein>
<dbReference type="STRING" id="1206085.SAMN05443575_3590"/>
<keyword evidence="4" id="KW-1003">Cell membrane</keyword>
<dbReference type="PANTHER" id="PTHR34979">
    <property type="entry name" value="INNER MEMBRANE PROTEIN YGAZ"/>
    <property type="match status" value="1"/>
</dbReference>
<accession>A0A1M5RNB6</accession>
<dbReference type="RefSeq" id="WP_073391772.1">
    <property type="nucleotide sequence ID" value="NZ_FQVU01000005.1"/>
</dbReference>
<dbReference type="GO" id="GO:1903785">
    <property type="term" value="P:L-valine transmembrane transport"/>
    <property type="evidence" value="ECO:0007669"/>
    <property type="project" value="TreeGrafter"/>
</dbReference>
<dbReference type="OrthoDB" id="5195391at2"/>
<dbReference type="AlphaFoldDB" id="A0A1M5RNB6"/>
<evidence type="ECO:0000256" key="8">
    <source>
        <dbReference type="SAM" id="Phobius"/>
    </source>
</evidence>
<feature type="transmembrane region" description="Helical" evidence="8">
    <location>
        <begin position="126"/>
        <end position="148"/>
    </location>
</feature>
<dbReference type="PANTHER" id="PTHR34979:SF1">
    <property type="entry name" value="INNER MEMBRANE PROTEIN YGAZ"/>
    <property type="match status" value="1"/>
</dbReference>
<comment type="subcellular location">
    <subcellularLocation>
        <location evidence="1">Cell membrane</location>
        <topology evidence="1">Multi-pass membrane protein</topology>
    </subcellularLocation>
</comment>